<keyword evidence="2" id="KW-0012">Acyltransferase</keyword>
<protein>
    <submittedName>
        <fullName evidence="4">Ribosomal protein S18 acetylase RimI</fullName>
    </submittedName>
</protein>
<dbReference type="AlphaFoldDB" id="A0A1H3IKK8"/>
<dbReference type="Proteomes" id="UP000199286">
    <property type="component" value="Unassembled WGS sequence"/>
</dbReference>
<gene>
    <name evidence="4" type="ORF">SAMN05444340_105125</name>
</gene>
<keyword evidence="4" id="KW-0687">Ribonucleoprotein</keyword>
<dbReference type="EMBL" id="FNPF01000005">
    <property type="protein sequence ID" value="SDY28202.1"/>
    <property type="molecule type" value="Genomic_DNA"/>
</dbReference>
<dbReference type="CDD" id="cd04301">
    <property type="entry name" value="NAT_SF"/>
    <property type="match status" value="1"/>
</dbReference>
<dbReference type="InterPro" id="IPR050832">
    <property type="entry name" value="Bact_Acetyltransf"/>
</dbReference>
<dbReference type="PANTHER" id="PTHR43877">
    <property type="entry name" value="AMINOALKYLPHOSPHONATE N-ACETYLTRANSFERASE-RELATED-RELATED"/>
    <property type="match status" value="1"/>
</dbReference>
<evidence type="ECO:0000256" key="2">
    <source>
        <dbReference type="ARBA" id="ARBA00023315"/>
    </source>
</evidence>
<organism evidence="4 5">
    <name type="scientific">Citreimonas salinaria</name>
    <dbReference type="NCBI Taxonomy" id="321339"/>
    <lineage>
        <taxon>Bacteria</taxon>
        <taxon>Pseudomonadati</taxon>
        <taxon>Pseudomonadota</taxon>
        <taxon>Alphaproteobacteria</taxon>
        <taxon>Rhodobacterales</taxon>
        <taxon>Roseobacteraceae</taxon>
        <taxon>Citreimonas</taxon>
    </lineage>
</organism>
<dbReference type="InterPro" id="IPR016181">
    <property type="entry name" value="Acyl_CoA_acyltransferase"/>
</dbReference>
<dbReference type="SUPFAM" id="SSF55729">
    <property type="entry name" value="Acyl-CoA N-acyltransferases (Nat)"/>
    <property type="match status" value="1"/>
</dbReference>
<dbReference type="GO" id="GO:0016747">
    <property type="term" value="F:acyltransferase activity, transferring groups other than amino-acyl groups"/>
    <property type="evidence" value="ECO:0007669"/>
    <property type="project" value="InterPro"/>
</dbReference>
<dbReference type="Pfam" id="PF00583">
    <property type="entry name" value="Acetyltransf_1"/>
    <property type="match status" value="1"/>
</dbReference>
<dbReference type="InterPro" id="IPR000182">
    <property type="entry name" value="GNAT_dom"/>
</dbReference>
<evidence type="ECO:0000256" key="1">
    <source>
        <dbReference type="ARBA" id="ARBA00022679"/>
    </source>
</evidence>
<keyword evidence="4" id="KW-0689">Ribosomal protein</keyword>
<evidence type="ECO:0000313" key="4">
    <source>
        <dbReference type="EMBL" id="SDY28202.1"/>
    </source>
</evidence>
<dbReference type="Gene3D" id="3.40.630.30">
    <property type="match status" value="1"/>
</dbReference>
<accession>A0A1H3IKK8</accession>
<dbReference type="PROSITE" id="PS51186">
    <property type="entry name" value="GNAT"/>
    <property type="match status" value="1"/>
</dbReference>
<evidence type="ECO:0000259" key="3">
    <source>
        <dbReference type="PROSITE" id="PS51186"/>
    </source>
</evidence>
<name>A0A1H3IKK8_9RHOB</name>
<dbReference type="RefSeq" id="WP_089882156.1">
    <property type="nucleotide sequence ID" value="NZ_FNPF01000005.1"/>
</dbReference>
<feature type="domain" description="N-acetyltransferase" evidence="3">
    <location>
        <begin position="7"/>
        <end position="151"/>
    </location>
</feature>
<sequence length="151" mass="17240">MTKPSALGIRPLTPEDAAAWRVLWTDYLAFYETRLDESVKDATFARLLDPAEPAMNALLAELDGKPVGLVHYIFHRHCWRIEDVCYLQDLFTAPEARGRGVARALIEAVYARADANGTPQVYWTTQEFNHTARALYDKVARLTPFIKYQRP</sequence>
<dbReference type="STRING" id="321339.SAMN05444340_105125"/>
<dbReference type="OrthoDB" id="9805924at2"/>
<keyword evidence="5" id="KW-1185">Reference proteome</keyword>
<keyword evidence="1" id="KW-0808">Transferase</keyword>
<reference evidence="4 5" key="1">
    <citation type="submission" date="2016-10" db="EMBL/GenBank/DDBJ databases">
        <authorList>
            <person name="de Groot N.N."/>
        </authorList>
    </citation>
    <scope>NUCLEOTIDE SEQUENCE [LARGE SCALE GENOMIC DNA]</scope>
    <source>
        <strain evidence="4 5">DSM 26880</strain>
    </source>
</reference>
<proteinExistence type="predicted"/>
<dbReference type="GO" id="GO:0005840">
    <property type="term" value="C:ribosome"/>
    <property type="evidence" value="ECO:0007669"/>
    <property type="project" value="UniProtKB-KW"/>
</dbReference>
<evidence type="ECO:0000313" key="5">
    <source>
        <dbReference type="Proteomes" id="UP000199286"/>
    </source>
</evidence>